<dbReference type="PATRIC" id="fig|39777.7.peg.1912"/>
<proteinExistence type="predicted"/>
<protein>
    <submittedName>
        <fullName evidence="2">Uncharacterized protein</fullName>
    </submittedName>
</protein>
<evidence type="ECO:0000256" key="1">
    <source>
        <dbReference type="SAM" id="SignalP"/>
    </source>
</evidence>
<accession>A0A133RZZ6</accession>
<name>A0A133RZZ6_9FIRM</name>
<organism evidence="2">
    <name type="scientific">Veillonella atypica</name>
    <dbReference type="NCBI Taxonomy" id="39777"/>
    <lineage>
        <taxon>Bacteria</taxon>
        <taxon>Bacillati</taxon>
        <taxon>Bacillota</taxon>
        <taxon>Negativicutes</taxon>
        <taxon>Veillonellales</taxon>
        <taxon>Veillonellaceae</taxon>
        <taxon>Veillonella</taxon>
    </lineage>
</organism>
<dbReference type="AlphaFoldDB" id="A0A133RZZ6"/>
<evidence type="ECO:0000313" key="3">
    <source>
        <dbReference type="Proteomes" id="UP000070226"/>
    </source>
</evidence>
<dbReference type="EMBL" id="LRQT01000121">
    <property type="protein sequence ID" value="KXA61300.1"/>
    <property type="molecule type" value="Genomic_DNA"/>
</dbReference>
<comment type="caution">
    <text evidence="2">The sequence shown here is derived from an EMBL/GenBank/DDBJ whole genome shotgun (WGS) entry which is preliminary data.</text>
</comment>
<feature type="chain" id="PRO_5007458955" evidence="1">
    <location>
        <begin position="26"/>
        <end position="124"/>
    </location>
</feature>
<feature type="signal peptide" evidence="1">
    <location>
        <begin position="1"/>
        <end position="25"/>
    </location>
</feature>
<keyword evidence="1" id="KW-0732">Signal</keyword>
<dbReference type="Proteomes" id="UP000070226">
    <property type="component" value="Unassembled WGS sequence"/>
</dbReference>
<gene>
    <name evidence="2" type="ORF">HMPREF3233_01946</name>
</gene>
<evidence type="ECO:0000313" key="2">
    <source>
        <dbReference type="EMBL" id="KXA61300.1"/>
    </source>
</evidence>
<sequence>MMKKWLAAIMAAGCIFFGGFDVANAADWYYVDADTDDSAWFIDNSSVFKTDSMARILVKANNVEGYTYIYTVEINRPDSTWTEVNATVYSQSGVPLLSSNEKQKPVKIEKDTIGSEVMQALWGK</sequence>
<reference evidence="2 3" key="1">
    <citation type="submission" date="2016-01" db="EMBL/GenBank/DDBJ databases">
        <authorList>
            <person name="Oliw E.H."/>
        </authorList>
    </citation>
    <scope>NUCLEOTIDE SEQUENCE [LARGE SCALE GENOMIC DNA]</scope>
    <source>
        <strain evidence="2 3">CMW7756B</strain>
    </source>
</reference>